<comment type="caution">
    <text evidence="2">The sequence shown here is derived from an EMBL/GenBank/DDBJ whole genome shotgun (WGS) entry which is preliminary data.</text>
</comment>
<proteinExistence type="predicted"/>
<keyword evidence="1" id="KW-0472">Membrane</keyword>
<sequence>MVSMTALYDWFVQGLVASPLALQNAVVLGVALPACAVAALILQRAVNVVSDVVWRLVPRGSRARNRTGQDIQPEETS</sequence>
<feature type="transmembrane region" description="Helical" evidence="1">
    <location>
        <begin position="20"/>
        <end position="42"/>
    </location>
</feature>
<organism evidence="2 3">
    <name type="scientific">Corynebacterium oculi</name>
    <dbReference type="NCBI Taxonomy" id="1544416"/>
    <lineage>
        <taxon>Bacteria</taxon>
        <taxon>Bacillati</taxon>
        <taxon>Actinomycetota</taxon>
        <taxon>Actinomycetes</taxon>
        <taxon>Mycobacteriales</taxon>
        <taxon>Corynebacteriaceae</taxon>
        <taxon>Corynebacterium</taxon>
    </lineage>
</organism>
<keyword evidence="3" id="KW-1185">Reference proteome</keyword>
<reference evidence="2 3" key="1">
    <citation type="submission" date="2015-10" db="EMBL/GenBank/DDBJ databases">
        <title>Corynebacteirum lowii and Corynebacterium oculi species nova, derived from human clinical disease and and emended description of Corynebacterium mastiditis.</title>
        <authorList>
            <person name="Bernard K."/>
            <person name="Pacheco A.L."/>
            <person name="Mcdougall C."/>
            <person name="Burtx T."/>
            <person name="Weibe D."/>
            <person name="Tyler S."/>
            <person name="Olson A.B."/>
            <person name="Cnockaert M."/>
            <person name="Eguchi H."/>
            <person name="Kuwahara T."/>
            <person name="Nakayama-Imaohji H."/>
            <person name="Boudewijins M."/>
            <person name="Van Hoecke F."/>
            <person name="Bernier A.-M."/>
            <person name="Vandamme P."/>
        </authorList>
    </citation>
    <scope>NUCLEOTIDE SEQUENCE [LARGE SCALE GENOMIC DNA]</scope>
    <source>
        <strain evidence="2 3">NML 130210</strain>
    </source>
</reference>
<evidence type="ECO:0000256" key="1">
    <source>
        <dbReference type="SAM" id="Phobius"/>
    </source>
</evidence>
<dbReference type="PATRIC" id="fig|1544416.3.peg.237"/>
<accession>A0A0Q0UEJ6</accession>
<dbReference type="STRING" id="1544416.Cocul_00231"/>
<dbReference type="AlphaFoldDB" id="A0A0Q0UEJ6"/>
<evidence type="ECO:0000313" key="2">
    <source>
        <dbReference type="EMBL" id="KQB85096.1"/>
    </source>
</evidence>
<keyword evidence="1" id="KW-0812">Transmembrane</keyword>
<gene>
    <name evidence="2" type="ORF">Cocul_00231</name>
</gene>
<name>A0A0Q0UEJ6_9CORY</name>
<keyword evidence="1" id="KW-1133">Transmembrane helix</keyword>
<dbReference type="EMBL" id="LKST01000001">
    <property type="protein sequence ID" value="KQB85096.1"/>
    <property type="molecule type" value="Genomic_DNA"/>
</dbReference>
<protein>
    <submittedName>
        <fullName evidence="2">Uncharacterized protein</fullName>
    </submittedName>
</protein>
<evidence type="ECO:0000313" key="3">
    <source>
        <dbReference type="Proteomes" id="UP000050517"/>
    </source>
</evidence>
<dbReference type="Proteomes" id="UP000050517">
    <property type="component" value="Unassembled WGS sequence"/>
</dbReference>